<reference evidence="1" key="1">
    <citation type="submission" date="2020-06" db="EMBL/GenBank/DDBJ databases">
        <title>Draft genome of Bugula neritina, a colonial animal packing powerful symbionts and potential medicines.</title>
        <authorList>
            <person name="Rayko M."/>
        </authorList>
    </citation>
    <scope>NUCLEOTIDE SEQUENCE [LARGE SCALE GENOMIC DNA]</scope>
    <source>
        <strain evidence="1">Kwan_BN1</strain>
    </source>
</reference>
<dbReference type="AlphaFoldDB" id="A0A7J7J7B7"/>
<evidence type="ECO:0000313" key="2">
    <source>
        <dbReference type="Proteomes" id="UP000593567"/>
    </source>
</evidence>
<sequence length="88" mass="9883">MEMSYELSGHQNHPHVPLPPRYAMPTHMYHAHPYVPCPPTCTTTTICPLPPTHMYHAHPYVPLSPTDTYFVSCILGDLQGVESIGMCH</sequence>
<dbReference type="Proteomes" id="UP000593567">
    <property type="component" value="Unassembled WGS sequence"/>
</dbReference>
<accession>A0A7J7J7B7</accession>
<protein>
    <submittedName>
        <fullName evidence="1">Uncharacterized protein</fullName>
    </submittedName>
</protein>
<keyword evidence="2" id="KW-1185">Reference proteome</keyword>
<evidence type="ECO:0000313" key="1">
    <source>
        <dbReference type="EMBL" id="KAF6021925.1"/>
    </source>
</evidence>
<organism evidence="1 2">
    <name type="scientific">Bugula neritina</name>
    <name type="common">Brown bryozoan</name>
    <name type="synonym">Sertularia neritina</name>
    <dbReference type="NCBI Taxonomy" id="10212"/>
    <lineage>
        <taxon>Eukaryota</taxon>
        <taxon>Metazoa</taxon>
        <taxon>Spiralia</taxon>
        <taxon>Lophotrochozoa</taxon>
        <taxon>Bryozoa</taxon>
        <taxon>Gymnolaemata</taxon>
        <taxon>Cheilostomatida</taxon>
        <taxon>Flustrina</taxon>
        <taxon>Buguloidea</taxon>
        <taxon>Bugulidae</taxon>
        <taxon>Bugula</taxon>
    </lineage>
</organism>
<comment type="caution">
    <text evidence="1">The sequence shown here is derived from an EMBL/GenBank/DDBJ whole genome shotgun (WGS) entry which is preliminary data.</text>
</comment>
<proteinExistence type="predicted"/>
<gene>
    <name evidence="1" type="ORF">EB796_019772</name>
</gene>
<dbReference type="EMBL" id="VXIV02002935">
    <property type="protein sequence ID" value="KAF6021925.1"/>
    <property type="molecule type" value="Genomic_DNA"/>
</dbReference>
<name>A0A7J7J7B7_BUGNE</name>